<evidence type="ECO:0000256" key="1">
    <source>
        <dbReference type="SAM" id="MobiDB-lite"/>
    </source>
</evidence>
<keyword evidence="3" id="KW-1185">Reference proteome</keyword>
<feature type="compositionally biased region" description="Pro residues" evidence="1">
    <location>
        <begin position="21"/>
        <end position="31"/>
    </location>
</feature>
<accession>A0AAV3NLU1</accession>
<protein>
    <submittedName>
        <fullName evidence="2">Uncharacterized protein</fullName>
    </submittedName>
</protein>
<dbReference type="Proteomes" id="UP001454036">
    <property type="component" value="Unassembled WGS sequence"/>
</dbReference>
<proteinExistence type="predicted"/>
<dbReference type="EMBL" id="BAABME010000169">
    <property type="protein sequence ID" value="GAA0140317.1"/>
    <property type="molecule type" value="Genomic_DNA"/>
</dbReference>
<gene>
    <name evidence="2" type="ORF">LIER_01688</name>
</gene>
<reference evidence="2 3" key="1">
    <citation type="submission" date="2024-01" db="EMBL/GenBank/DDBJ databases">
        <title>The complete chloroplast genome sequence of Lithospermum erythrorhizon: insights into the phylogenetic relationship among Boraginaceae species and the maternal lineages of purple gromwells.</title>
        <authorList>
            <person name="Okada T."/>
            <person name="Watanabe K."/>
        </authorList>
    </citation>
    <scope>NUCLEOTIDE SEQUENCE [LARGE SCALE GENOMIC DNA]</scope>
</reference>
<evidence type="ECO:0000313" key="2">
    <source>
        <dbReference type="EMBL" id="GAA0140317.1"/>
    </source>
</evidence>
<name>A0AAV3NLU1_LITER</name>
<comment type="caution">
    <text evidence="2">The sequence shown here is derived from an EMBL/GenBank/DDBJ whole genome shotgun (WGS) entry which is preliminary data.</text>
</comment>
<feature type="region of interest" description="Disordered" evidence="1">
    <location>
        <begin position="1"/>
        <end position="40"/>
    </location>
</feature>
<feature type="compositionally biased region" description="Low complexity" evidence="1">
    <location>
        <begin position="1"/>
        <end position="20"/>
    </location>
</feature>
<dbReference type="AlphaFoldDB" id="A0AAV3NLU1"/>
<organism evidence="2 3">
    <name type="scientific">Lithospermum erythrorhizon</name>
    <name type="common">Purple gromwell</name>
    <name type="synonym">Lithospermum officinale var. erythrorhizon</name>
    <dbReference type="NCBI Taxonomy" id="34254"/>
    <lineage>
        <taxon>Eukaryota</taxon>
        <taxon>Viridiplantae</taxon>
        <taxon>Streptophyta</taxon>
        <taxon>Embryophyta</taxon>
        <taxon>Tracheophyta</taxon>
        <taxon>Spermatophyta</taxon>
        <taxon>Magnoliopsida</taxon>
        <taxon>eudicotyledons</taxon>
        <taxon>Gunneridae</taxon>
        <taxon>Pentapetalae</taxon>
        <taxon>asterids</taxon>
        <taxon>lamiids</taxon>
        <taxon>Boraginales</taxon>
        <taxon>Boraginaceae</taxon>
        <taxon>Boraginoideae</taxon>
        <taxon>Lithospermeae</taxon>
        <taxon>Lithospermum</taxon>
    </lineage>
</organism>
<evidence type="ECO:0000313" key="3">
    <source>
        <dbReference type="Proteomes" id="UP001454036"/>
    </source>
</evidence>
<sequence length="95" mass="10138">MVTTRTSSNNPPLPLSTSTNSPPPSIPPPPSNTDLEPPIQPPPDILLAAVIQALFARVSAMSTQPLILTITLRVPTRHSKGVCNFLCLWSSTRVA</sequence>